<gene>
    <name evidence="2" type="ORF">LANO_0G05820G</name>
</gene>
<organism evidence="2 3">
    <name type="scientific">Lachancea nothofagi CBS 11611</name>
    <dbReference type="NCBI Taxonomy" id="1266666"/>
    <lineage>
        <taxon>Eukaryota</taxon>
        <taxon>Fungi</taxon>
        <taxon>Dikarya</taxon>
        <taxon>Ascomycota</taxon>
        <taxon>Saccharomycotina</taxon>
        <taxon>Saccharomycetes</taxon>
        <taxon>Saccharomycetales</taxon>
        <taxon>Saccharomycetaceae</taxon>
        <taxon>Lachancea</taxon>
    </lineage>
</organism>
<evidence type="ECO:0000313" key="2">
    <source>
        <dbReference type="EMBL" id="SCV03716.1"/>
    </source>
</evidence>
<keyword evidence="1" id="KW-1133">Transmembrane helix</keyword>
<dbReference type="Proteomes" id="UP000189911">
    <property type="component" value="Chromosome G"/>
</dbReference>
<dbReference type="OrthoDB" id="4067755at2759"/>
<feature type="transmembrane region" description="Helical" evidence="1">
    <location>
        <begin position="104"/>
        <end position="136"/>
    </location>
</feature>
<evidence type="ECO:0000256" key="1">
    <source>
        <dbReference type="SAM" id="Phobius"/>
    </source>
</evidence>
<keyword evidence="1" id="KW-0812">Transmembrane</keyword>
<keyword evidence="3" id="KW-1185">Reference proteome</keyword>
<accession>A0A1G4KH30</accession>
<keyword evidence="1" id="KW-0472">Membrane</keyword>
<proteinExistence type="predicted"/>
<protein>
    <submittedName>
        <fullName evidence="2">LANO_0G05820g1_1</fullName>
    </submittedName>
</protein>
<evidence type="ECO:0000313" key="3">
    <source>
        <dbReference type="Proteomes" id="UP000189911"/>
    </source>
</evidence>
<name>A0A1G4KH30_9SACH</name>
<dbReference type="EMBL" id="LT598453">
    <property type="protein sequence ID" value="SCV03716.1"/>
    <property type="molecule type" value="Genomic_DNA"/>
</dbReference>
<sequence>MILQFIGIRGTCRISNVTHLVHNLRALNKYSPLGTTRQVQNIYRRPTIARHEEFNSKLFIAKRAFCSKSQFTYSKVLPQIPRRGFNNGPRPAFASYRISPIFGLLAFVGIIAIVFVVLPFVFTVFFPLIIAGIAAYQYKKWKNSRLLNELYHSLQASRTKIDYKSIWGLQARMFESLLEKEKFPSDMFRGVMDEIKIQKMNGAESQRKADDVLSYLNSRVLDAFKDNELGLRDYFLGSDVTNWVENGYELSITYESPQIRAKSMNGSVVTTIAYPIYLLSSNQDSKLLAEAIIAFQDNRMIGQLGPFQYLEDLSSENKECPMVISIKPNRTFLVKQFILQDLGRDLNERPTYYVKKTSDGHREYIHRG</sequence>
<dbReference type="AlphaFoldDB" id="A0A1G4KH30"/>
<reference evidence="3" key="1">
    <citation type="submission" date="2016-03" db="EMBL/GenBank/DDBJ databases">
        <authorList>
            <person name="Devillers Hugo."/>
        </authorList>
    </citation>
    <scope>NUCLEOTIDE SEQUENCE [LARGE SCALE GENOMIC DNA]</scope>
</reference>